<proteinExistence type="predicted"/>
<name>A0A7C4D7I4_STAMA</name>
<organism evidence="2">
    <name type="scientific">Staphylothermus marinus</name>
    <dbReference type="NCBI Taxonomy" id="2280"/>
    <lineage>
        <taxon>Archaea</taxon>
        <taxon>Thermoproteota</taxon>
        <taxon>Thermoprotei</taxon>
        <taxon>Desulfurococcales</taxon>
        <taxon>Desulfurococcaceae</taxon>
        <taxon>Staphylothermus</taxon>
    </lineage>
</organism>
<feature type="domain" description="6-hydroxymethylpterin diphosphokinase MptE-like" evidence="1">
    <location>
        <begin position="43"/>
        <end position="191"/>
    </location>
</feature>
<reference evidence="2" key="1">
    <citation type="journal article" date="2020" name="mSystems">
        <title>Genome- and Community-Level Interaction Insights into Carbon Utilization and Element Cycling Functions of Hydrothermarchaeota in Hydrothermal Sediment.</title>
        <authorList>
            <person name="Zhou Z."/>
            <person name="Liu Y."/>
            <person name="Xu W."/>
            <person name="Pan J."/>
            <person name="Luo Z.H."/>
            <person name="Li M."/>
        </authorList>
    </citation>
    <scope>NUCLEOTIDE SEQUENCE [LARGE SCALE GENOMIC DNA]</scope>
    <source>
        <strain evidence="2">SpSt-642</strain>
    </source>
</reference>
<sequence length="260" mass="30477">MNIIEWMEKYRWIASKLDIDIVKDQLSSRRLSIILGSEFVKQSELKNIIEDNIVIIIGFGVDLDTELDYLYRFKHLLDKSVIVVVDKAIGRVLDYGFKIDIFITDLDFDMYYLDRISSETIFIIHSHGDNVDRIELIVPYLLEKGFKIHGTTQVESLWNVFNYGGFTDGDRALYLVNYFKPRRVILVGMDFNKLLNKNVIDKYYGNGLKHLRKIVKLEIAEKLLEELICKTNTFIYSLSRNFLKCIVRISENDLISIIRD</sequence>
<accession>A0A7C4D7I4</accession>
<dbReference type="GO" id="GO:0003848">
    <property type="term" value="F:2-amino-4-hydroxy-6-hydroxymethyldihydropteridine diphosphokinase activity"/>
    <property type="evidence" value="ECO:0007669"/>
    <property type="project" value="InterPro"/>
</dbReference>
<dbReference type="AlphaFoldDB" id="A0A7C4D7I4"/>
<dbReference type="PANTHER" id="PTHR39648">
    <property type="entry name" value="6-HYDROXYMETHYL-7,8-DIHYDROPTERIN PYROPHOSPHOKINASE"/>
    <property type="match status" value="1"/>
</dbReference>
<protein>
    <submittedName>
        <fullName evidence="2">DUF115 domain-containing protein</fullName>
    </submittedName>
</protein>
<dbReference type="Pfam" id="PF01973">
    <property type="entry name" value="MptE-like"/>
    <property type="match status" value="1"/>
</dbReference>
<evidence type="ECO:0000259" key="1">
    <source>
        <dbReference type="Pfam" id="PF01973"/>
    </source>
</evidence>
<dbReference type="InterPro" id="IPR002826">
    <property type="entry name" value="MptE-like"/>
</dbReference>
<dbReference type="InterPro" id="IPR027510">
    <property type="entry name" value="HMPDK_MptE"/>
</dbReference>
<evidence type="ECO:0000313" key="2">
    <source>
        <dbReference type="EMBL" id="HGM58841.1"/>
    </source>
</evidence>
<comment type="caution">
    <text evidence="2">The sequence shown here is derived from an EMBL/GenBank/DDBJ whole genome shotgun (WGS) entry which is preliminary data.</text>
</comment>
<dbReference type="GO" id="GO:0005524">
    <property type="term" value="F:ATP binding"/>
    <property type="evidence" value="ECO:0007669"/>
    <property type="project" value="InterPro"/>
</dbReference>
<dbReference type="EMBL" id="DTBJ01000033">
    <property type="protein sequence ID" value="HGM58841.1"/>
    <property type="molecule type" value="Genomic_DNA"/>
</dbReference>
<gene>
    <name evidence="2" type="ORF">ENU14_04575</name>
</gene>
<dbReference type="PANTHER" id="PTHR39648:SF1">
    <property type="entry name" value="6-HYDROXYMETHYL-7,8-DIHYDROPTERIN PYROPHOSPHOKINASE"/>
    <property type="match status" value="1"/>
</dbReference>